<comment type="caution">
    <text evidence="1">The sequence shown here is derived from an EMBL/GenBank/DDBJ whole genome shotgun (WGS) entry which is preliminary data.</text>
</comment>
<dbReference type="EMBL" id="QNRQ01000002">
    <property type="protein sequence ID" value="RBP41742.1"/>
    <property type="molecule type" value="Genomic_DNA"/>
</dbReference>
<name>A0A366HHK5_9BURK</name>
<accession>A0A366HHK5</accession>
<proteinExistence type="predicted"/>
<evidence type="ECO:0000313" key="2">
    <source>
        <dbReference type="Proteomes" id="UP000253628"/>
    </source>
</evidence>
<evidence type="ECO:0000313" key="1">
    <source>
        <dbReference type="EMBL" id="RBP41742.1"/>
    </source>
</evidence>
<sequence length="32" mass="3742">MNNKRVIFLFSFKFFDVLSFSCVLLQKDARAG</sequence>
<gene>
    <name evidence="1" type="ORF">DFR37_102121</name>
</gene>
<keyword evidence="2" id="KW-1185">Reference proteome</keyword>
<organism evidence="1 2">
    <name type="scientific">Eoetvoesiella caeni</name>
    <dbReference type="NCBI Taxonomy" id="645616"/>
    <lineage>
        <taxon>Bacteria</taxon>
        <taxon>Pseudomonadati</taxon>
        <taxon>Pseudomonadota</taxon>
        <taxon>Betaproteobacteria</taxon>
        <taxon>Burkholderiales</taxon>
        <taxon>Alcaligenaceae</taxon>
        <taxon>Eoetvoesiella</taxon>
    </lineage>
</organism>
<protein>
    <submittedName>
        <fullName evidence="1">Uncharacterized protein</fullName>
    </submittedName>
</protein>
<dbReference type="AlphaFoldDB" id="A0A366HHK5"/>
<dbReference type="Proteomes" id="UP000253628">
    <property type="component" value="Unassembled WGS sequence"/>
</dbReference>
<reference evidence="1 2" key="1">
    <citation type="submission" date="2018-06" db="EMBL/GenBank/DDBJ databases">
        <title>Genomic Encyclopedia of Type Strains, Phase IV (KMG-IV): sequencing the most valuable type-strain genomes for metagenomic binning, comparative biology and taxonomic classification.</title>
        <authorList>
            <person name="Goeker M."/>
        </authorList>
    </citation>
    <scope>NUCLEOTIDE SEQUENCE [LARGE SCALE GENOMIC DNA]</scope>
    <source>
        <strain evidence="1 2">DSM 25520</strain>
    </source>
</reference>